<keyword evidence="3" id="KW-0479">Metal-binding</keyword>
<dbReference type="Ensembl" id="ENSACCT00020016473.1">
    <property type="protein sequence ID" value="ENSACCP00020015791.1"/>
    <property type="gene ID" value="ENSACCG00020010833.1"/>
</dbReference>
<feature type="compositionally biased region" description="Basic residues" evidence="9">
    <location>
        <begin position="58"/>
        <end position="67"/>
    </location>
</feature>
<feature type="compositionally biased region" description="Low complexity" evidence="9">
    <location>
        <begin position="242"/>
        <end position="257"/>
    </location>
</feature>
<protein>
    <recommendedName>
        <fullName evidence="10">Tim10-like domain-containing protein</fullName>
    </recommendedName>
</protein>
<feature type="region of interest" description="Disordered" evidence="9">
    <location>
        <begin position="1"/>
        <end position="160"/>
    </location>
</feature>
<evidence type="ECO:0000256" key="8">
    <source>
        <dbReference type="ARBA" id="ARBA00023157"/>
    </source>
</evidence>
<reference evidence="11" key="2">
    <citation type="submission" date="2025-09" db="UniProtKB">
        <authorList>
            <consortium name="Ensembl"/>
        </authorList>
    </citation>
    <scope>IDENTIFICATION</scope>
</reference>
<feature type="region of interest" description="Disordered" evidence="9">
    <location>
        <begin position="242"/>
        <end position="286"/>
    </location>
</feature>
<evidence type="ECO:0000313" key="11">
    <source>
        <dbReference type="Ensembl" id="ENSACCP00020015791.1"/>
    </source>
</evidence>
<dbReference type="AlphaFoldDB" id="A0A663EVG1"/>
<evidence type="ECO:0000256" key="6">
    <source>
        <dbReference type="ARBA" id="ARBA00023010"/>
    </source>
</evidence>
<name>A0A663EVG1_AQUCH</name>
<dbReference type="Proteomes" id="UP000472275">
    <property type="component" value="Chromosome 19"/>
</dbReference>
<dbReference type="GeneTree" id="ENSGT00450000040326"/>
<evidence type="ECO:0000313" key="12">
    <source>
        <dbReference type="Proteomes" id="UP000472275"/>
    </source>
</evidence>
<comment type="subcellular location">
    <subcellularLocation>
        <location evidence="1">Mitochondrion inner membrane</location>
        <topology evidence="1">Peripheral membrane protein</topology>
    </subcellularLocation>
</comment>
<evidence type="ECO:0000256" key="2">
    <source>
        <dbReference type="ARBA" id="ARBA00022448"/>
    </source>
</evidence>
<evidence type="ECO:0000256" key="4">
    <source>
        <dbReference type="ARBA" id="ARBA00022833"/>
    </source>
</evidence>
<keyword evidence="4" id="KW-0862">Zinc</keyword>
<dbReference type="InterPro" id="IPR035427">
    <property type="entry name" value="Tim10-like_dom_sf"/>
</dbReference>
<dbReference type="InterPro" id="IPR050673">
    <property type="entry name" value="Mito_inner_translocase_sub"/>
</dbReference>
<dbReference type="GO" id="GO:0015031">
    <property type="term" value="P:protein transport"/>
    <property type="evidence" value="ECO:0007669"/>
    <property type="project" value="UniProtKB-KW"/>
</dbReference>
<dbReference type="Pfam" id="PF02953">
    <property type="entry name" value="zf-Tim10_DDP"/>
    <property type="match status" value="1"/>
</dbReference>
<dbReference type="GO" id="GO:0005743">
    <property type="term" value="C:mitochondrial inner membrane"/>
    <property type="evidence" value="ECO:0007669"/>
    <property type="project" value="UniProtKB-SubCell"/>
</dbReference>
<keyword evidence="12" id="KW-1185">Reference proteome</keyword>
<sequence length="286" mass="29722">APARGEERTGGDGAGGRPRALRWETAGSPGSARPPAAPPNPAGRAHLPGHPPALPGTRRPRFLRRCSRPGPPPAAREPRSASARDAPEAASPPPAGAAGRRAGRSVTGGQWRRAEDPFPPGSAASEPRRPGVARPRRGRQGRADSPPSPRDMEPGAEHQQQLRSLRDFLLVYNRMTELCFRHCVSNLNYRLLTGREETCLESCAGKLVHANHRLMRAYVALMPSLVQRRASDYEASAAQASQISATEGPAAATPALPGAGGPGTAPDQLAAPGPGGPSQGAPGAGT</sequence>
<feature type="domain" description="Tim10-like" evidence="10">
    <location>
        <begin position="160"/>
        <end position="218"/>
    </location>
</feature>
<feature type="compositionally biased region" description="Gly residues" evidence="9">
    <location>
        <begin position="276"/>
        <end position="286"/>
    </location>
</feature>
<keyword evidence="5" id="KW-0653">Protein transport</keyword>
<feature type="compositionally biased region" description="Basic and acidic residues" evidence="9">
    <location>
        <begin position="1"/>
        <end position="10"/>
    </location>
</feature>
<dbReference type="Gene3D" id="1.10.287.810">
    <property type="entry name" value="Mitochondrial import inner membrane translocase subunit tim13 like domains"/>
    <property type="match status" value="1"/>
</dbReference>
<evidence type="ECO:0000256" key="3">
    <source>
        <dbReference type="ARBA" id="ARBA00022723"/>
    </source>
</evidence>
<keyword evidence="7" id="KW-0496">Mitochondrion</keyword>
<evidence type="ECO:0000256" key="5">
    <source>
        <dbReference type="ARBA" id="ARBA00022927"/>
    </source>
</evidence>
<reference evidence="11" key="1">
    <citation type="submission" date="2025-08" db="UniProtKB">
        <authorList>
            <consortium name="Ensembl"/>
        </authorList>
    </citation>
    <scope>IDENTIFICATION</scope>
</reference>
<organism evidence="11 12">
    <name type="scientific">Aquila chrysaetos chrysaetos</name>
    <dbReference type="NCBI Taxonomy" id="223781"/>
    <lineage>
        <taxon>Eukaryota</taxon>
        <taxon>Metazoa</taxon>
        <taxon>Chordata</taxon>
        <taxon>Craniata</taxon>
        <taxon>Vertebrata</taxon>
        <taxon>Euteleostomi</taxon>
        <taxon>Archelosauria</taxon>
        <taxon>Archosauria</taxon>
        <taxon>Dinosauria</taxon>
        <taxon>Saurischia</taxon>
        <taxon>Theropoda</taxon>
        <taxon>Coelurosauria</taxon>
        <taxon>Aves</taxon>
        <taxon>Neognathae</taxon>
        <taxon>Neoaves</taxon>
        <taxon>Telluraves</taxon>
        <taxon>Accipitrimorphae</taxon>
        <taxon>Accipitriformes</taxon>
        <taxon>Accipitridae</taxon>
        <taxon>Accipitrinae</taxon>
        <taxon>Aquila</taxon>
    </lineage>
</organism>
<keyword evidence="6" id="KW-0811">Translocation</keyword>
<dbReference type="SUPFAM" id="SSF144122">
    <property type="entry name" value="Tim10-like"/>
    <property type="match status" value="1"/>
</dbReference>
<evidence type="ECO:0000256" key="1">
    <source>
        <dbReference type="ARBA" id="ARBA00004637"/>
    </source>
</evidence>
<dbReference type="PANTHER" id="PTHR13172">
    <property type="entry name" value="MITOCHONDRIAL IMPORT INNER MEMBRANE TRANSLOCASE SUBUNIT TIM9B"/>
    <property type="match status" value="1"/>
</dbReference>
<accession>A0A663EVG1</accession>
<dbReference type="InParanoid" id="A0A663EVG1"/>
<keyword evidence="8" id="KW-1015">Disulfide bond</keyword>
<evidence type="ECO:0000259" key="10">
    <source>
        <dbReference type="Pfam" id="PF02953"/>
    </source>
</evidence>
<proteinExistence type="predicted"/>
<evidence type="ECO:0000256" key="7">
    <source>
        <dbReference type="ARBA" id="ARBA00023128"/>
    </source>
</evidence>
<dbReference type="InterPro" id="IPR004217">
    <property type="entry name" value="Tim10-like"/>
</dbReference>
<evidence type="ECO:0000256" key="9">
    <source>
        <dbReference type="SAM" id="MobiDB-lite"/>
    </source>
</evidence>
<keyword evidence="2" id="KW-0813">Transport</keyword>
<gene>
    <name evidence="11" type="primary">TIMM10B</name>
</gene>
<dbReference type="GO" id="GO:0046872">
    <property type="term" value="F:metal ion binding"/>
    <property type="evidence" value="ECO:0007669"/>
    <property type="project" value="UniProtKB-KW"/>
</dbReference>